<organism evidence="3 4">
    <name type="scientific">Xanthobacter agilis</name>
    <dbReference type="NCBI Taxonomy" id="47492"/>
    <lineage>
        <taxon>Bacteria</taxon>
        <taxon>Pseudomonadati</taxon>
        <taxon>Pseudomonadota</taxon>
        <taxon>Alphaproteobacteria</taxon>
        <taxon>Hyphomicrobiales</taxon>
        <taxon>Xanthobacteraceae</taxon>
        <taxon>Xanthobacter</taxon>
    </lineage>
</organism>
<feature type="compositionally biased region" description="Polar residues" evidence="1">
    <location>
        <begin position="1692"/>
        <end position="1702"/>
    </location>
</feature>
<feature type="region of interest" description="Disordered" evidence="1">
    <location>
        <begin position="1683"/>
        <end position="1702"/>
    </location>
</feature>
<sequence>MSFSAVPSGTYYFTYSGIVAYSQGGKGGNGGDTGSTSYSGGGGGKGGDGGDVLLQNALPIATTGSSAYGIWLQSIGGQGGDGGDEDSSLSSGDGGEAGAGGTGGNVQLLNYASVSSATATAVFVQSIGGVGGDGGSASGWFGGVSGGGGYGGDSSGVSVSTLGPNSTAHTATITTWAAGSHGIFAQSVGGGGGDAGVAAGLVALGGSGGPAGNAGQVLVINYDDITVTGASSAAIVAQSVGGAGGAGGMAFSGAPGLAVAIGGSGGGGGTSGQVLVVNEGNICTGTCNGIVASSTTAGGSYGILAQSLGGGGGNGGFGLSGSASAVAGASVALGGSGGGGGSAEAVVVDNVGSISTAEINSAGILAQSIGGGGGNAGGAVAFSMTVAGAATSISHGGSGGSGGSGGAVATNCDTYTGHTSANNACASLTFADPTIGGPFPSSTIATLGSSSPGILAQSIGGGGGNGGYAVSLSASAFGEFSVSLGGSDGGSGGTGGSAGSIYAATNGVQILTYGDDSAGIMGQSIGGGGGAAGAAITGSLSSGGTVALALGGSGGTGGNGGSVVADNPGGVITTYGERSHGLVAQSVGGGGGAGGEAIAVTAGGEDYSVGLAIGGSGGSGGTGGTVLVYNEDSSVNSAYGSANITTYGYGASALIAQSIGGGGGVGGVSVDADVSLTSGAAVSIGGTGGSGGAAGTVNVYNYGQLAAYGGGAPVVLAQSIGGGGGAGGFAIAGNISDSNGASLAIGGGGGAGSLGNEVGVLSYGNIISEAGTAGNAPGVVVQALGGSGGNGGFAVSGSMASGSLSLALGGSGGTGGTSGVAYAYTYGSVTTSGALSAGVIDQSIGGAGGNGGLAVAGGLSGGTAASISIGGGGGAGGISYGVGVIAASISTAGSQSPGVLAQSIGGAGGNGGWDVAAQVGDDAAVTLSVGGTGGAGGKVAGTTTVTVTGAVTTDGLLSPGVVAQSIGGNGGNGGFSAGATLAMQSAASFAIGAGGGTGGASDDVTVTLSGVITTAQDQSIGVLAQSIGGSGGSGGYALAGAYGVGNGGEMSIGDASAFGGTGGSGQNAGDVSVSTNSNIYTQGLLSAGIVAQSIGGAGGNGGESRAESLSSVGVEGTSYTPSASGYSMSLTLGGDGASGGNAGDVTVTVAPDYNGNGYIQTGTALTSDTTTLTSFAPGILAQSIGGSGGNGGSADSMSTANEVSLSLAIGGTGGAGGDGGAVLVSFTVGRLSGGIVTYGDQSPAIIAQSVGGGGGNGGASEAYSQYKKYSSNYTAEIAIGGDGTGGGNGGTVEVDQANPIVTYGDYSAGIIAQSIGGGGGNGGASTTDANSLLTSAAAQVIIAAAGSAGSEAVEDTDYAYWIASSYFGATPTQSTSKSKNVTAASLSVGGAAGAGGDGNAVTVSAMSIQTSGTLSPAVFAQSVGGGGGNGGNGVANSAGKTYGASLTIGGSGGDGGNGGTVYVQSGSNIQTLGTQSAGIIAQSVGGGGGNGGSAVSSVKGGNSNSTSSRQRGVAAMAIGGTGGSGGVGGAVTVVSGAEGLGSYINTLGASAPGIFAQSVGGGGGNGGSTSVSTITQVKVTLSTTEAKAYTALGLNFAGQLEGAGSSSGVAFDNKQGKGSQTYIDSTGDAVGLSIGGSGGGAGYGGAVSITNYAVIVTGTPLTSDTEAAVEDPDNSPAIVAQSVGGGGGNGGSSRYHSSANEFSTSMSLGGDGGSAAPGGTVSVDTQGTLVTLGNNSAAILAQSVGGGGGNGGNAASSLGGVTTASLALGLGGSGTGGGDGGTVTVNVTAGVDAFGVTPGIWTSGAQSYGIVAQSVGGGGGSAGSFVTSTANTYQYVTGTGGETYSATTGSSVITDAGIGVAIAQGSSGNGGSGGLVTVTSATPITTLGAQAVGIVAQSLGGGGGISGSGTTNTANATYLLSFTLGTSSATDSTGNAVTVTQSGAISTSGALAHGILAQSVGGGGGLVGDVSSTTATSGDASMEMTLGASGGSGLNAGIVSATASANVITTGAGAAGILAQSVGGGGGVAGAAFSSGSNGDAATTLALGASGGDGDGGNVSANMLESVSTAGANAAALVAQSVGGGGGIASVATTTSAALGTVTATLTLGASGSASGNGGGVFANFSDSPDGGPSLVTTGVNAYALVAQSIGGGGGIADVSNDGATGAGSVTTTFALGGGVGAGGNVSVMTDDAVVATSGAGAIGLLVQSVGGGGGTAGSSAAMASEANGSGSAAYQSTLLLGGSSGGAGGAVSLENWVTTSTTGDFAPAVLVQSIAGGGGVASGIAAVTGSLASRNVTLSLGGTDGLSADAGQVSVDTYRSVATTGEESHGIVAQSVAGGGGFAGVLLIGDGTTSVNTQHTTVLGASGGTSGDGGAVTLNVSTNVSTSGGLAIGIVAQSIGGGGGMAGLPTADQASLSFAGSVTLGGSAGGNGASVSVSAIGGWTISTTGNAAYGIVAQSIGGGGGIATMKADSLILGGSSGGNGGTVSVTTSSQIITTGSSSIGIVAQSIGGGGGLGRSNSTVSFAGTSGDGGSVNVDVGAAVTTSGTNAVGVLAQSIGGGGGVAVTNDTALTYTAPSGGAGNGGAVTVNVSAPITTSGTGANGIIAQSASYGGGLVMNGTTMEEVTGVVVVNIETGGSVVTTGTGATAIYAQGSGDPDITVAAGANVIGGAGGTAITSDGTETHIHSAGTLATVEGGEGLVIKASGGFAEVVNAGTIIGNFSLAQGEANRVENQVGGTIWAGSTLDLGGVSGTLTNSGTLRSAALTFGGTSIAGNFIQTQSGVLSVRTDLLAGRTDRLDITGHADLSGTVRGSLSNTGRVVSGHFDQTILTALGGVSASNLRTAGDTAIVDFTLSTSTSGLTLGTSVDFTPAGLSNQGQVIGALVSTIQARGSSSVFQEIVPQLLNVGTTADLESAYETVGGGAVSMVPQTMVNAASNTIASVTSQLDLWRSGLRSASSAGGGAPVASGPQGDDDAAISAARYLWAGTAGSLTTGGNLSGSTFGGSVGLDGEWADLPVLLGAAVTLSTASLSVAGENASVTTNYGGASLYGMYTSGASYVSAIATLGYAHAGFDRTLFQSSYSADTGFDGTLFGARIEMGYRFALAAAGLNLTPFAAFQPMGLWLGGADESFGRLGPGLQYEATTITSLPTYLGMQIEGRWTASDGQVYIPSLRAAWMHDFSPDRDVPRSFAELPGLTFSDTAIPTVSDALDLHAGLQFAAGGNITLSAGLDAQIASGYSTLGASGVLRLRW</sequence>
<proteinExistence type="predicted"/>
<dbReference type="InterPro" id="IPR005546">
    <property type="entry name" value="Autotransporte_beta"/>
</dbReference>
<comment type="caution">
    <text evidence="3">The sequence shown here is derived from an EMBL/GenBank/DDBJ whole genome shotgun (WGS) entry which is preliminary data.</text>
</comment>
<protein>
    <recommendedName>
        <fullName evidence="2">Autotransporter domain-containing protein</fullName>
    </recommendedName>
</protein>
<evidence type="ECO:0000313" key="3">
    <source>
        <dbReference type="EMBL" id="MDQ0504524.1"/>
    </source>
</evidence>
<dbReference type="EMBL" id="JAUSVY010000002">
    <property type="protein sequence ID" value="MDQ0504524.1"/>
    <property type="molecule type" value="Genomic_DNA"/>
</dbReference>
<evidence type="ECO:0000313" key="4">
    <source>
        <dbReference type="Proteomes" id="UP001241747"/>
    </source>
</evidence>
<feature type="domain" description="Autotransporter" evidence="2">
    <location>
        <begin position="2979"/>
        <end position="3254"/>
    </location>
</feature>
<name>A0ABU0LBM3_XANAG</name>
<feature type="region of interest" description="Disordered" evidence="1">
    <location>
        <begin position="1096"/>
        <end position="1115"/>
    </location>
</feature>
<accession>A0ABU0LBM3</accession>
<evidence type="ECO:0000259" key="2">
    <source>
        <dbReference type="PROSITE" id="PS51208"/>
    </source>
</evidence>
<keyword evidence="4" id="KW-1185">Reference proteome</keyword>
<dbReference type="SUPFAM" id="SSF103515">
    <property type="entry name" value="Autotransporter"/>
    <property type="match status" value="1"/>
</dbReference>
<reference evidence="3 4" key="1">
    <citation type="submission" date="2023-07" db="EMBL/GenBank/DDBJ databases">
        <title>Genomic Encyclopedia of Type Strains, Phase IV (KMG-IV): sequencing the most valuable type-strain genomes for metagenomic binning, comparative biology and taxonomic classification.</title>
        <authorList>
            <person name="Goeker M."/>
        </authorList>
    </citation>
    <scope>NUCLEOTIDE SEQUENCE [LARGE SCALE GENOMIC DNA]</scope>
    <source>
        <strain evidence="3 4">DSM 3770</strain>
    </source>
</reference>
<gene>
    <name evidence="3" type="ORF">QOZ94_001298</name>
</gene>
<dbReference type="SMART" id="SM00869">
    <property type="entry name" value="Autotransporter"/>
    <property type="match status" value="1"/>
</dbReference>
<dbReference type="RefSeq" id="WP_237344998.1">
    <property type="nucleotide sequence ID" value="NZ_JABWGX010000007.1"/>
</dbReference>
<feature type="region of interest" description="Disordered" evidence="1">
    <location>
        <begin position="78"/>
        <end position="98"/>
    </location>
</feature>
<dbReference type="PROSITE" id="PS51208">
    <property type="entry name" value="AUTOTRANSPORTER"/>
    <property type="match status" value="1"/>
</dbReference>
<dbReference type="InterPro" id="IPR036709">
    <property type="entry name" value="Autotransporte_beta_dom_sf"/>
</dbReference>
<dbReference type="Proteomes" id="UP001241747">
    <property type="component" value="Unassembled WGS sequence"/>
</dbReference>
<evidence type="ECO:0000256" key="1">
    <source>
        <dbReference type="SAM" id="MobiDB-lite"/>
    </source>
</evidence>